<gene>
    <name evidence="3" type="primary">zapE</name>
    <name evidence="3" type="ORF">NDR86_05125</name>
</gene>
<keyword evidence="4" id="KW-1185">Reference proteome</keyword>
<accession>A0A9X2IV45</accession>
<reference evidence="3" key="1">
    <citation type="submission" date="2022-06" db="EMBL/GenBank/DDBJ databases">
        <title>Novel species in genus nocardia.</title>
        <authorList>
            <person name="Li F."/>
        </authorList>
    </citation>
    <scope>NUCLEOTIDE SEQUENCE</scope>
    <source>
        <strain evidence="3">CDC141</strain>
    </source>
</reference>
<keyword evidence="1" id="KW-0547">Nucleotide-binding</keyword>
<name>A0A9X2IV45_9NOCA</name>
<protein>
    <submittedName>
        <fullName evidence="3">Cell division protein ZapE</fullName>
    </submittedName>
</protein>
<dbReference type="Proteomes" id="UP001139157">
    <property type="component" value="Unassembled WGS sequence"/>
</dbReference>
<dbReference type="Gene3D" id="3.40.50.300">
    <property type="entry name" value="P-loop containing nucleotide triphosphate hydrolases"/>
    <property type="match status" value="1"/>
</dbReference>
<dbReference type="NCBIfam" id="NF040713">
    <property type="entry name" value="ZapE"/>
    <property type="match status" value="1"/>
</dbReference>
<evidence type="ECO:0000256" key="1">
    <source>
        <dbReference type="ARBA" id="ARBA00022741"/>
    </source>
</evidence>
<dbReference type="InterPro" id="IPR027417">
    <property type="entry name" value="P-loop_NTPase"/>
</dbReference>
<dbReference type="GO" id="GO:0051301">
    <property type="term" value="P:cell division"/>
    <property type="evidence" value="ECO:0007669"/>
    <property type="project" value="UniProtKB-KW"/>
</dbReference>
<keyword evidence="3" id="KW-0131">Cell cycle</keyword>
<keyword evidence="2" id="KW-0067">ATP-binding</keyword>
<sequence length="219" mass="24475">MGDAELICFDEFHVHDIGDAMFVARLLDWLFARRVVLVVTSNYLPEELLPNPLWHDRFVPAIERIRARLDVVAVDGPCDYRGGGDHRWGFSAGRYIVGSVAIAGGVEIPVGHGRIRARAVESDTIVVDFDQLCGNPLSAADFLDMARRFRHWTVCEVPALRAVPGDWVTRFVYLVDVLYDVDAELILYAHMSREELVGTGAGVRDLDRTASRLRALVAE</sequence>
<keyword evidence="3" id="KW-0132">Cell division</keyword>
<dbReference type="GO" id="GO:0032153">
    <property type="term" value="C:cell division site"/>
    <property type="evidence" value="ECO:0007669"/>
    <property type="project" value="TreeGrafter"/>
</dbReference>
<evidence type="ECO:0000256" key="2">
    <source>
        <dbReference type="ARBA" id="ARBA00022840"/>
    </source>
</evidence>
<evidence type="ECO:0000313" key="4">
    <source>
        <dbReference type="Proteomes" id="UP001139157"/>
    </source>
</evidence>
<dbReference type="GO" id="GO:0016887">
    <property type="term" value="F:ATP hydrolysis activity"/>
    <property type="evidence" value="ECO:0007669"/>
    <property type="project" value="InterPro"/>
</dbReference>
<dbReference type="Pfam" id="PF03969">
    <property type="entry name" value="AFG1_ATPase"/>
    <property type="match status" value="2"/>
</dbReference>
<dbReference type="RefSeq" id="WP_251910205.1">
    <property type="nucleotide sequence ID" value="NZ_JAMRXG010000002.1"/>
</dbReference>
<dbReference type="EMBL" id="JAMRXG010000002">
    <property type="protein sequence ID" value="MCM6772853.1"/>
    <property type="molecule type" value="Genomic_DNA"/>
</dbReference>
<dbReference type="GO" id="GO:0005524">
    <property type="term" value="F:ATP binding"/>
    <property type="evidence" value="ECO:0007669"/>
    <property type="project" value="UniProtKB-KW"/>
</dbReference>
<evidence type="ECO:0000313" key="3">
    <source>
        <dbReference type="EMBL" id="MCM6772853.1"/>
    </source>
</evidence>
<organism evidence="3 4">
    <name type="scientific">Nocardia pulmonis</name>
    <dbReference type="NCBI Taxonomy" id="2951408"/>
    <lineage>
        <taxon>Bacteria</taxon>
        <taxon>Bacillati</taxon>
        <taxon>Actinomycetota</taxon>
        <taxon>Actinomycetes</taxon>
        <taxon>Mycobacteriales</taxon>
        <taxon>Nocardiaceae</taxon>
        <taxon>Nocardia</taxon>
    </lineage>
</organism>
<comment type="caution">
    <text evidence="3">The sequence shown here is derived from an EMBL/GenBank/DDBJ whole genome shotgun (WGS) entry which is preliminary data.</text>
</comment>
<dbReference type="GO" id="GO:0005737">
    <property type="term" value="C:cytoplasm"/>
    <property type="evidence" value="ECO:0007669"/>
    <property type="project" value="TreeGrafter"/>
</dbReference>
<proteinExistence type="predicted"/>
<dbReference type="PANTHER" id="PTHR12169">
    <property type="entry name" value="ATPASE N2B"/>
    <property type="match status" value="1"/>
</dbReference>
<dbReference type="PANTHER" id="PTHR12169:SF6">
    <property type="entry name" value="AFG1-LIKE ATPASE"/>
    <property type="match status" value="1"/>
</dbReference>
<dbReference type="AlphaFoldDB" id="A0A9X2IV45"/>
<dbReference type="InterPro" id="IPR005654">
    <property type="entry name" value="ATPase_AFG1-like"/>
</dbReference>